<keyword evidence="6" id="KW-0472">Membrane</keyword>
<dbReference type="RefSeq" id="XP_055895309.1">
    <property type="nucleotide sequence ID" value="XM_056039334.1"/>
</dbReference>
<dbReference type="KEGG" id="bgt:106069019"/>
<dbReference type="Gene3D" id="3.30.420.40">
    <property type="match status" value="1"/>
</dbReference>
<feature type="active site" description="Proton acceptor" evidence="3">
    <location>
        <position position="193"/>
    </location>
</feature>
<dbReference type="VEuPathDB" id="VectorBase:BGLB008342"/>
<dbReference type="AlphaFoldDB" id="A0A2C9JUQ7"/>
<dbReference type="RefSeq" id="XP_055895325.1">
    <property type="nucleotide sequence ID" value="XM_056039350.1"/>
</dbReference>
<organism evidence="7 8">
    <name type="scientific">Biomphalaria glabrata</name>
    <name type="common">Bloodfluke planorb</name>
    <name type="synonym">Freshwater snail</name>
    <dbReference type="NCBI Taxonomy" id="6526"/>
    <lineage>
        <taxon>Eukaryota</taxon>
        <taxon>Metazoa</taxon>
        <taxon>Spiralia</taxon>
        <taxon>Lophotrochozoa</taxon>
        <taxon>Mollusca</taxon>
        <taxon>Gastropoda</taxon>
        <taxon>Heterobranchia</taxon>
        <taxon>Euthyneura</taxon>
        <taxon>Panpulmonata</taxon>
        <taxon>Hygrophila</taxon>
        <taxon>Lymnaeoidea</taxon>
        <taxon>Planorbidae</taxon>
        <taxon>Biomphalaria</taxon>
    </lineage>
</organism>
<dbReference type="STRING" id="6526.A0A2C9JUQ7"/>
<dbReference type="VEuPathDB" id="VectorBase:BGLAX_048045"/>
<evidence type="ECO:0000313" key="11">
    <source>
        <dbReference type="RefSeq" id="XP_055895303.1"/>
    </source>
</evidence>
<evidence type="ECO:0000313" key="7">
    <source>
        <dbReference type="EnsemblMetazoa" id="BGLB008342-PB"/>
    </source>
</evidence>
<feature type="binding site" evidence="4">
    <location>
        <begin position="244"/>
        <end position="248"/>
    </location>
    <ligand>
        <name>ATP</name>
        <dbReference type="ChEBI" id="CHEBI:30616"/>
    </ligand>
</feature>
<dbReference type="PROSITE" id="PS01238">
    <property type="entry name" value="GDA1_CD39_NTPASE"/>
    <property type="match status" value="1"/>
</dbReference>
<evidence type="ECO:0000256" key="4">
    <source>
        <dbReference type="PIRSR" id="PIRSR600407-2"/>
    </source>
</evidence>
<reference evidence="10 11" key="2">
    <citation type="submission" date="2025-04" db="UniProtKB">
        <authorList>
            <consortium name="RefSeq"/>
        </authorList>
    </citation>
    <scope>IDENTIFICATION</scope>
</reference>
<evidence type="ECO:0000313" key="15">
    <source>
        <dbReference type="RefSeq" id="XP_055895325.1"/>
    </source>
</evidence>
<dbReference type="GO" id="GO:0006256">
    <property type="term" value="P:UDP catabolic process"/>
    <property type="evidence" value="ECO:0007669"/>
    <property type="project" value="TreeGrafter"/>
</dbReference>
<keyword evidence="6" id="KW-0812">Transmembrane</keyword>
<evidence type="ECO:0000256" key="3">
    <source>
        <dbReference type="PIRSR" id="PIRSR600407-1"/>
    </source>
</evidence>
<dbReference type="InterPro" id="IPR000407">
    <property type="entry name" value="GDA1_CD39_NTPase"/>
</dbReference>
<evidence type="ECO:0000313" key="8">
    <source>
        <dbReference type="Proteomes" id="UP000076420"/>
    </source>
</evidence>
<evidence type="ECO:0000313" key="9">
    <source>
        <dbReference type="Proteomes" id="UP001165740"/>
    </source>
</evidence>
<dbReference type="RefSeq" id="XP_055895303.1">
    <property type="nucleotide sequence ID" value="XM_056039328.1"/>
</dbReference>
<keyword evidence="2 5" id="KW-0378">Hydrolase</keyword>
<proteinExistence type="inferred from homology"/>
<keyword evidence="6" id="KW-1133">Transmembrane helix</keyword>
<keyword evidence="9" id="KW-1185">Reference proteome</keyword>
<feature type="transmembrane region" description="Helical" evidence="6">
    <location>
        <begin position="21"/>
        <end position="44"/>
    </location>
</feature>
<dbReference type="Pfam" id="PF01150">
    <property type="entry name" value="GDA1_CD39"/>
    <property type="match status" value="1"/>
</dbReference>
<dbReference type="PANTHER" id="PTHR11782:SF121">
    <property type="entry name" value="NUCLEOSIDE-DIPHOSPHATASE MIG-23"/>
    <property type="match status" value="1"/>
</dbReference>
<dbReference type="GO" id="GO:0005794">
    <property type="term" value="C:Golgi apparatus"/>
    <property type="evidence" value="ECO:0007669"/>
    <property type="project" value="TreeGrafter"/>
</dbReference>
<evidence type="ECO:0000313" key="12">
    <source>
        <dbReference type="RefSeq" id="XP_055895309.1"/>
    </source>
</evidence>
<dbReference type="GO" id="GO:0017111">
    <property type="term" value="F:ribonucleoside triphosphate phosphatase activity"/>
    <property type="evidence" value="ECO:0007669"/>
    <property type="project" value="TreeGrafter"/>
</dbReference>
<dbReference type="GO" id="GO:0045134">
    <property type="term" value="F:UDP phosphatase activity"/>
    <property type="evidence" value="ECO:0007669"/>
    <property type="project" value="TreeGrafter"/>
</dbReference>
<sequence>MARIYFNCPLVKIANSERMMLRWILLVLMFALVLLAVLTLTNVIHISSTKTLDSINELHYGIVIDCGSSGSRIFVYYWPTHSGNPKDLLNVQQLLDSSGNAVVKKISPGLSSYEKTPDAASDHIKELLLYAQNYIPKEKIPQTSLYVMATAGMRMLAPSAQQAILQDLREDIGQTFQFIAPENHFEIISGKQEGVYAWIAINYALDRFSHSQREEDQLKTLESLPSSPGDHQHKTTVGIIDMGGASIQIAFEITDQAIVKDIPASLLSEFNLGCQDSDEDHKYNVYVTTFLGYGANAARKTYETMLLQKHSSDSSSTKPEPIQDVCLPTGMLYDVQSESGHSHKFLGQGDYEACQSALEPLMNLTAPCSQSPCSLNGIYQPKIDLSGEFYGFSEFWYSTEDVFNIGGPYDYQRFHDKAKEFCKTHWITIQDRFKKHLYPKADDARIELQCFKSAWMTQIFHKGFSFPTSYSQFTSAQLVNGKDVGWTLGALIYKTRFLPLRDIERLEEIHLNQMTSSWQKVSRAIDASYLLSGCFLIVLAAIFVYMKRLKCCPRTELPRVASRSYFMTEPDQMEQGLTKSHSYSL</sequence>
<dbReference type="RefSeq" id="XP_055895321.1">
    <property type="nucleotide sequence ID" value="XM_056039346.1"/>
</dbReference>
<evidence type="ECO:0000313" key="13">
    <source>
        <dbReference type="RefSeq" id="XP_055895317.1"/>
    </source>
</evidence>
<dbReference type="GO" id="GO:0016020">
    <property type="term" value="C:membrane"/>
    <property type="evidence" value="ECO:0007669"/>
    <property type="project" value="TreeGrafter"/>
</dbReference>
<dbReference type="RefSeq" id="XP_055895317.1">
    <property type="nucleotide sequence ID" value="XM_056039342.1"/>
</dbReference>
<dbReference type="GO" id="GO:0004382">
    <property type="term" value="F:GDP phosphatase activity"/>
    <property type="evidence" value="ECO:0007669"/>
    <property type="project" value="TreeGrafter"/>
</dbReference>
<dbReference type="RefSeq" id="XP_055895295.1">
    <property type="nucleotide sequence ID" value="XM_056039320.1"/>
</dbReference>
<evidence type="ECO:0000256" key="5">
    <source>
        <dbReference type="RuleBase" id="RU003833"/>
    </source>
</evidence>
<accession>A0A2C9JUQ7</accession>
<dbReference type="CDD" id="cd24045">
    <property type="entry name" value="ASKHA_NBD_NTPDase4-like"/>
    <property type="match status" value="1"/>
</dbReference>
<dbReference type="FunFam" id="3.30.420.150:FF:000003">
    <property type="entry name" value="ectonucleoside triphosphate diphosphohydrolase 7"/>
    <property type="match status" value="1"/>
</dbReference>
<name>A0A2C9JUQ7_BIOGL</name>
<dbReference type="Gene3D" id="3.30.420.150">
    <property type="entry name" value="Exopolyphosphatase. Domain 2"/>
    <property type="match status" value="1"/>
</dbReference>
<dbReference type="Proteomes" id="UP001165740">
    <property type="component" value="Chromosome 1"/>
</dbReference>
<evidence type="ECO:0000313" key="14">
    <source>
        <dbReference type="RefSeq" id="XP_055895321.1"/>
    </source>
</evidence>
<dbReference type="GO" id="GO:0046036">
    <property type="term" value="P:CTP metabolic process"/>
    <property type="evidence" value="ECO:0007669"/>
    <property type="project" value="TreeGrafter"/>
</dbReference>
<dbReference type="EnsemblMetazoa" id="BGLB008342-RB">
    <property type="protein sequence ID" value="BGLB008342-PB"/>
    <property type="gene ID" value="BGLB008342"/>
</dbReference>
<dbReference type="GO" id="GO:0005524">
    <property type="term" value="F:ATP binding"/>
    <property type="evidence" value="ECO:0007669"/>
    <property type="project" value="UniProtKB-KW"/>
</dbReference>
<gene>
    <name evidence="7" type="primary">106069019</name>
    <name evidence="10 11 12 13 14 15" type="synonym">LOC106069019</name>
</gene>
<dbReference type="OrthoDB" id="6372431at2759"/>
<evidence type="ECO:0000256" key="1">
    <source>
        <dbReference type="ARBA" id="ARBA00009283"/>
    </source>
</evidence>
<comment type="similarity">
    <text evidence="1 5">Belongs to the GDA1/CD39 NTPase family.</text>
</comment>
<keyword evidence="4" id="KW-0547">Nucleotide-binding</keyword>
<dbReference type="Proteomes" id="UP000076420">
    <property type="component" value="Unassembled WGS sequence"/>
</dbReference>
<evidence type="ECO:0000256" key="2">
    <source>
        <dbReference type="ARBA" id="ARBA00022801"/>
    </source>
</evidence>
<protein>
    <submittedName>
        <fullName evidence="10 11">Ectonucleoside triphosphate diphosphohydrolase 7-like isoform X1</fullName>
    </submittedName>
</protein>
<reference evidence="7" key="1">
    <citation type="submission" date="2020-05" db="UniProtKB">
        <authorList>
            <consortium name="EnsemblMetazoa"/>
        </authorList>
    </citation>
    <scope>IDENTIFICATION</scope>
    <source>
        <strain evidence="7">BB02</strain>
    </source>
</reference>
<dbReference type="PANTHER" id="PTHR11782">
    <property type="entry name" value="ADENOSINE/GUANOSINE DIPHOSPHATASE"/>
    <property type="match status" value="1"/>
</dbReference>
<dbReference type="EnsemblMetazoa" id="BGLB008342-RC">
    <property type="protein sequence ID" value="BGLB008342-PC"/>
    <property type="gene ID" value="BGLB008342"/>
</dbReference>
<evidence type="ECO:0000313" key="10">
    <source>
        <dbReference type="RefSeq" id="XP_055895295.1"/>
    </source>
</evidence>
<feature type="transmembrane region" description="Helical" evidence="6">
    <location>
        <begin position="527"/>
        <end position="546"/>
    </location>
</feature>
<dbReference type="OMA" id="ENPFHRH"/>
<evidence type="ECO:0000256" key="6">
    <source>
        <dbReference type="SAM" id="Phobius"/>
    </source>
</evidence>
<keyword evidence="4" id="KW-0067">ATP-binding</keyword>